<keyword evidence="2" id="KW-1185">Reference proteome</keyword>
<feature type="compositionally biased region" description="Low complexity" evidence="1">
    <location>
        <begin position="332"/>
        <end position="344"/>
    </location>
</feature>
<feature type="region of interest" description="Disordered" evidence="1">
    <location>
        <begin position="286"/>
        <end position="360"/>
    </location>
</feature>
<feature type="region of interest" description="Disordered" evidence="1">
    <location>
        <begin position="1"/>
        <end position="29"/>
    </location>
</feature>
<organism evidence="3">
    <name type="scientific">Thrips palmi</name>
    <name type="common">Melon thrips</name>
    <dbReference type="NCBI Taxonomy" id="161013"/>
    <lineage>
        <taxon>Eukaryota</taxon>
        <taxon>Metazoa</taxon>
        <taxon>Ecdysozoa</taxon>
        <taxon>Arthropoda</taxon>
        <taxon>Hexapoda</taxon>
        <taxon>Insecta</taxon>
        <taxon>Pterygota</taxon>
        <taxon>Neoptera</taxon>
        <taxon>Paraneoptera</taxon>
        <taxon>Thysanoptera</taxon>
        <taxon>Terebrantia</taxon>
        <taxon>Thripoidea</taxon>
        <taxon>Thripidae</taxon>
        <taxon>Thrips</taxon>
    </lineage>
</organism>
<dbReference type="AlphaFoldDB" id="A0A6P8ZPL5"/>
<sequence>MNGASKSDDNAAERGGTADKTLPVETPPEKTFQGKDLWEMLQKPPYSIQLNPCMQEVFETMGYDNVHALARFGEEDFKKIEEFMKNCMHRIIKARAAEEGKDVKEEMKAHYGVYSPIPEEYTILGGFKHTIEACIQAAAKLNKPEPVPRRKSGSMTDHQSSTHSSLTEDEINKIISKETKQLKENTLKWVQAKAPHILNETEEGEETEIEIKVYYNEYKKLMAKVKCPATDCTTLVALNKHPTTKCWNTGNFYRHVTAIHFVRAALEKGKSVSDFFSPKKRKSDETIVIDDLETGNKSSGGEGDSETGNKSSGGEGSPPKKSKNASGSTGVNSFDSSCSDSCNNITQENSNFQEMGENQQ</sequence>
<evidence type="ECO:0000256" key="1">
    <source>
        <dbReference type="SAM" id="MobiDB-lite"/>
    </source>
</evidence>
<dbReference type="KEGG" id="tpal:117646981"/>
<evidence type="ECO:0000313" key="2">
    <source>
        <dbReference type="Proteomes" id="UP000515158"/>
    </source>
</evidence>
<reference evidence="3" key="1">
    <citation type="submission" date="2025-08" db="UniProtKB">
        <authorList>
            <consortium name="RefSeq"/>
        </authorList>
    </citation>
    <scope>IDENTIFICATION</scope>
    <source>
        <tissue evidence="3">Total insect</tissue>
    </source>
</reference>
<dbReference type="InParanoid" id="A0A6P8ZPL5"/>
<evidence type="ECO:0000313" key="3">
    <source>
        <dbReference type="RefSeq" id="XP_034244314.1"/>
    </source>
</evidence>
<name>A0A6P8ZPL5_THRPL</name>
<gene>
    <name evidence="3" type="primary">LOC117646981</name>
</gene>
<protein>
    <submittedName>
        <fullName evidence="3">Uncharacterized protein LOC117646981 isoform X1</fullName>
    </submittedName>
</protein>
<feature type="region of interest" description="Disordered" evidence="1">
    <location>
        <begin position="142"/>
        <end position="170"/>
    </location>
</feature>
<dbReference type="Proteomes" id="UP000515158">
    <property type="component" value="Unplaced"/>
</dbReference>
<dbReference type="GeneID" id="117646981"/>
<dbReference type="RefSeq" id="XP_034244314.1">
    <property type="nucleotide sequence ID" value="XM_034388423.1"/>
</dbReference>
<feature type="compositionally biased region" description="Polar residues" evidence="1">
    <location>
        <begin position="153"/>
        <end position="165"/>
    </location>
</feature>
<proteinExistence type="predicted"/>
<feature type="compositionally biased region" description="Basic and acidic residues" evidence="1">
    <location>
        <begin position="1"/>
        <end position="12"/>
    </location>
</feature>
<feature type="compositionally biased region" description="Polar residues" evidence="1">
    <location>
        <begin position="345"/>
        <end position="360"/>
    </location>
</feature>
<accession>A0A6P8ZPL5</accession>